<reference evidence="13" key="1">
    <citation type="journal article" date="2017" name="Genome Biol.">
        <title>Comparative genomics reveals high biological diversity and specific adaptations in the industrially and medically important fungal genus Aspergillus.</title>
        <authorList>
            <person name="de Vries R.P."/>
            <person name="Riley R."/>
            <person name="Wiebenga A."/>
            <person name="Aguilar-Osorio G."/>
            <person name="Amillis S."/>
            <person name="Uchima C.A."/>
            <person name="Anderluh G."/>
            <person name="Asadollahi M."/>
            <person name="Askin M."/>
            <person name="Barry K."/>
            <person name="Battaglia E."/>
            <person name="Bayram O."/>
            <person name="Benocci T."/>
            <person name="Braus-Stromeyer S.A."/>
            <person name="Caldana C."/>
            <person name="Canovas D."/>
            <person name="Cerqueira G.C."/>
            <person name="Chen F."/>
            <person name="Chen W."/>
            <person name="Choi C."/>
            <person name="Clum A."/>
            <person name="Dos Santos R.A."/>
            <person name="Damasio A.R."/>
            <person name="Diallinas G."/>
            <person name="Emri T."/>
            <person name="Fekete E."/>
            <person name="Flipphi M."/>
            <person name="Freyberg S."/>
            <person name="Gallo A."/>
            <person name="Gournas C."/>
            <person name="Habgood R."/>
            <person name="Hainaut M."/>
            <person name="Harispe M.L."/>
            <person name="Henrissat B."/>
            <person name="Hilden K.S."/>
            <person name="Hope R."/>
            <person name="Hossain A."/>
            <person name="Karabika E."/>
            <person name="Karaffa L."/>
            <person name="Karanyi Z."/>
            <person name="Krasevec N."/>
            <person name="Kuo A."/>
            <person name="Kusch H."/>
            <person name="LaButti K."/>
            <person name="Lagendijk E.L."/>
            <person name="Lapidus A."/>
            <person name="Levasseur A."/>
            <person name="Lindquist E."/>
            <person name="Lipzen A."/>
            <person name="Logrieco A.F."/>
            <person name="MacCabe A."/>
            <person name="Maekelae M.R."/>
            <person name="Malavazi I."/>
            <person name="Melin P."/>
            <person name="Meyer V."/>
            <person name="Mielnichuk N."/>
            <person name="Miskei M."/>
            <person name="Molnar A.P."/>
            <person name="Mule G."/>
            <person name="Ngan C.Y."/>
            <person name="Orejas M."/>
            <person name="Orosz E."/>
            <person name="Ouedraogo J.P."/>
            <person name="Overkamp K.M."/>
            <person name="Park H.-S."/>
            <person name="Perrone G."/>
            <person name="Piumi F."/>
            <person name="Punt P.J."/>
            <person name="Ram A.F."/>
            <person name="Ramon A."/>
            <person name="Rauscher S."/>
            <person name="Record E."/>
            <person name="Riano-Pachon D.M."/>
            <person name="Robert V."/>
            <person name="Roehrig J."/>
            <person name="Ruller R."/>
            <person name="Salamov A."/>
            <person name="Salih N.S."/>
            <person name="Samson R.A."/>
            <person name="Sandor E."/>
            <person name="Sanguinetti M."/>
            <person name="Schuetze T."/>
            <person name="Sepcic K."/>
            <person name="Shelest E."/>
            <person name="Sherlock G."/>
            <person name="Sophianopoulou V."/>
            <person name="Squina F.M."/>
            <person name="Sun H."/>
            <person name="Susca A."/>
            <person name="Todd R.B."/>
            <person name="Tsang A."/>
            <person name="Unkles S.E."/>
            <person name="van de Wiele N."/>
            <person name="van Rossen-Uffink D."/>
            <person name="Oliveira J.V."/>
            <person name="Vesth T.C."/>
            <person name="Visser J."/>
            <person name="Yu J.-H."/>
            <person name="Zhou M."/>
            <person name="Andersen M.R."/>
            <person name="Archer D.B."/>
            <person name="Baker S.E."/>
            <person name="Benoit I."/>
            <person name="Brakhage A.A."/>
            <person name="Braus G.H."/>
            <person name="Fischer R."/>
            <person name="Frisvad J.C."/>
            <person name="Goldman G.H."/>
            <person name="Houbraken J."/>
            <person name="Oakley B."/>
            <person name="Pocsi I."/>
            <person name="Scazzocchio C."/>
            <person name="Seiboth B."/>
            <person name="vanKuyk P.A."/>
            <person name="Wortman J."/>
            <person name="Dyer P.S."/>
            <person name="Grigoriev I.V."/>
        </authorList>
    </citation>
    <scope>NUCLEOTIDE SEQUENCE [LARGE SCALE GENOMIC DNA]</scope>
    <source>
        <strain evidence="13">CBS 506.65</strain>
    </source>
</reference>
<dbReference type="VEuPathDB" id="FungiDB:ASPZODRAFT_151699"/>
<accession>A0A1L9SJD8</accession>
<dbReference type="GO" id="GO:0016020">
    <property type="term" value="C:membrane"/>
    <property type="evidence" value="ECO:0007669"/>
    <property type="project" value="UniProtKB-SubCell"/>
</dbReference>
<evidence type="ECO:0000313" key="13">
    <source>
        <dbReference type="Proteomes" id="UP000184188"/>
    </source>
</evidence>
<sequence>MGSYELDSSLVDPTWEAVLLSERDVAGQIPINFVTQPAVSLTAACFGSNVFAKDSLTTCLSNLLTVGYRRFIVDLYWSADDEQWLLCPVSIPTEAEISSYLLTTSTLSSGTAMSVAAEVVTSTGTGTTTATATTTADSAQATITVVIDPDTSSEMYELGSYMCAKDLDLSTLLKIFASYYRKTASDLTAYVTYLVFNIHAASSAFHPDQPASAVSGSKLPSSKRHLSHMLNDDLGTYVYSPEMLGYDRSDLNGSWYRVSDENKPIIQYFTIDTDSDGIQSTPDGWPCEKYVQFAKERRLLAGFGSVDPQMQEYDLEDDADLIFPADYLSSNVAVSTSSNGTLQTGCFYSKGVTIVSQANSSWAETSHLTAFSNAISTDLLRGISQYVQELVSCGLSLLLNDTLLNKTADSGVDAYRNISFSSTWAWAIGEPRDAASPDNSIETKLDRCALMDLTLAGHWRSADCKEARYAACRVGNDPFTWNISTAKYPYANVSDACPLGSGFSVPRTGLENTYLYQYILSLSSDVIDPGSADMTKQGVWVDFNSLDVQSCWVSGGPNAECPYASNPQELERRTVLVATIAGIVICTIAALTLFVKCNTNRRNSRRTKRVIEGWEYEGVPS</sequence>
<keyword evidence="3" id="KW-0732">Signal</keyword>
<dbReference type="GeneID" id="34612228"/>
<comment type="subcellular location">
    <subcellularLocation>
        <location evidence="1">Membrane</location>
        <topology evidence="1">Single-pass type I membrane protein</topology>
    </subcellularLocation>
</comment>
<dbReference type="PROSITE" id="PS00615">
    <property type="entry name" value="C_TYPE_LECTIN_1"/>
    <property type="match status" value="1"/>
</dbReference>
<protein>
    <recommendedName>
        <fullName evidence="9">Maintenance of telomere capping protein 6</fullName>
    </recommendedName>
</protein>
<comment type="function">
    <text evidence="7">May be involved in telomere capping.</text>
</comment>
<keyword evidence="6" id="KW-0325">Glycoprotein</keyword>
<evidence type="ECO:0000256" key="3">
    <source>
        <dbReference type="ARBA" id="ARBA00022729"/>
    </source>
</evidence>
<evidence type="ECO:0000256" key="10">
    <source>
        <dbReference type="SAM" id="Phobius"/>
    </source>
</evidence>
<comment type="similarity">
    <text evidence="8">Belongs to the MTC6 family.</text>
</comment>
<feature type="transmembrane region" description="Helical" evidence="10">
    <location>
        <begin position="575"/>
        <end position="595"/>
    </location>
</feature>
<evidence type="ECO:0000256" key="4">
    <source>
        <dbReference type="ARBA" id="ARBA00022989"/>
    </source>
</evidence>
<dbReference type="RefSeq" id="XP_022581664.1">
    <property type="nucleotide sequence ID" value="XM_022725763.1"/>
</dbReference>
<evidence type="ECO:0000256" key="9">
    <source>
        <dbReference type="ARBA" id="ARBA00039865"/>
    </source>
</evidence>
<name>A0A1L9SJD8_9EURO</name>
<keyword evidence="13" id="KW-1185">Reference proteome</keyword>
<dbReference type="PANTHER" id="PTHR35518:SF2">
    <property type="entry name" value="MAINTENANCE OF TELOMERE CAPPING PROTEIN 6"/>
    <property type="match status" value="1"/>
</dbReference>
<evidence type="ECO:0000256" key="7">
    <source>
        <dbReference type="ARBA" id="ARBA00037703"/>
    </source>
</evidence>
<keyword evidence="5 10" id="KW-0472">Membrane</keyword>
<dbReference type="OrthoDB" id="5573651at2759"/>
<evidence type="ECO:0000256" key="2">
    <source>
        <dbReference type="ARBA" id="ARBA00022692"/>
    </source>
</evidence>
<gene>
    <name evidence="12" type="ORF">ASPZODRAFT_151699</name>
</gene>
<dbReference type="PANTHER" id="PTHR35518">
    <property type="entry name" value="MAINTENANCE OF TELOMOERE CAPPING"/>
    <property type="match status" value="1"/>
</dbReference>
<dbReference type="InterPro" id="IPR051008">
    <property type="entry name" value="Telomere_Capping_Maintenance"/>
</dbReference>
<keyword evidence="2 10" id="KW-0812">Transmembrane</keyword>
<evidence type="ECO:0000256" key="6">
    <source>
        <dbReference type="ARBA" id="ARBA00023180"/>
    </source>
</evidence>
<proteinExistence type="inferred from homology"/>
<evidence type="ECO:0000259" key="11">
    <source>
        <dbReference type="Pfam" id="PF25506"/>
    </source>
</evidence>
<feature type="domain" description="MTC6 partial TIM-barrel" evidence="11">
    <location>
        <begin position="17"/>
        <end position="404"/>
    </location>
</feature>
<dbReference type="AlphaFoldDB" id="A0A1L9SJD8"/>
<evidence type="ECO:0000256" key="5">
    <source>
        <dbReference type="ARBA" id="ARBA00023136"/>
    </source>
</evidence>
<dbReference type="EMBL" id="KV878341">
    <property type="protein sequence ID" value="OJJ47154.1"/>
    <property type="molecule type" value="Genomic_DNA"/>
</dbReference>
<evidence type="ECO:0000256" key="8">
    <source>
        <dbReference type="ARBA" id="ARBA00038159"/>
    </source>
</evidence>
<evidence type="ECO:0000256" key="1">
    <source>
        <dbReference type="ARBA" id="ARBA00004479"/>
    </source>
</evidence>
<dbReference type="Pfam" id="PF25506">
    <property type="entry name" value="TIM-barrel_MTC6"/>
    <property type="match status" value="1"/>
</dbReference>
<evidence type="ECO:0000313" key="12">
    <source>
        <dbReference type="EMBL" id="OJJ47154.1"/>
    </source>
</evidence>
<dbReference type="InterPro" id="IPR018378">
    <property type="entry name" value="C-type_lectin_CS"/>
</dbReference>
<dbReference type="Proteomes" id="UP000184188">
    <property type="component" value="Unassembled WGS sequence"/>
</dbReference>
<keyword evidence="4 10" id="KW-1133">Transmembrane helix</keyword>
<organism evidence="12 13">
    <name type="scientific">Penicilliopsis zonata CBS 506.65</name>
    <dbReference type="NCBI Taxonomy" id="1073090"/>
    <lineage>
        <taxon>Eukaryota</taxon>
        <taxon>Fungi</taxon>
        <taxon>Dikarya</taxon>
        <taxon>Ascomycota</taxon>
        <taxon>Pezizomycotina</taxon>
        <taxon>Eurotiomycetes</taxon>
        <taxon>Eurotiomycetidae</taxon>
        <taxon>Eurotiales</taxon>
        <taxon>Aspergillaceae</taxon>
        <taxon>Penicilliopsis</taxon>
    </lineage>
</organism>
<dbReference type="STRING" id="1073090.A0A1L9SJD8"/>
<dbReference type="InterPro" id="IPR057530">
    <property type="entry name" value="TIM-barrel_MTC6"/>
</dbReference>